<dbReference type="AlphaFoldDB" id="A0A0K2U4E2"/>
<feature type="region of interest" description="Disordered" evidence="1">
    <location>
        <begin position="1"/>
        <end position="24"/>
    </location>
</feature>
<organism evidence="2">
    <name type="scientific">Lepeophtheirus salmonis</name>
    <name type="common">Salmon louse</name>
    <name type="synonym">Caligus salmonis</name>
    <dbReference type="NCBI Taxonomy" id="72036"/>
    <lineage>
        <taxon>Eukaryota</taxon>
        <taxon>Metazoa</taxon>
        <taxon>Ecdysozoa</taxon>
        <taxon>Arthropoda</taxon>
        <taxon>Crustacea</taxon>
        <taxon>Multicrustacea</taxon>
        <taxon>Hexanauplia</taxon>
        <taxon>Copepoda</taxon>
        <taxon>Siphonostomatoida</taxon>
        <taxon>Caligidae</taxon>
        <taxon>Lepeophtheirus</taxon>
    </lineage>
</organism>
<proteinExistence type="predicted"/>
<feature type="compositionally biased region" description="Polar residues" evidence="1">
    <location>
        <begin position="7"/>
        <end position="20"/>
    </location>
</feature>
<dbReference type="EMBL" id="HACA01015722">
    <property type="protein sequence ID" value="CDW33083.1"/>
    <property type="molecule type" value="Transcribed_RNA"/>
</dbReference>
<reference evidence="2" key="1">
    <citation type="submission" date="2014-05" db="EMBL/GenBank/DDBJ databases">
        <authorList>
            <person name="Chronopoulou M."/>
        </authorList>
    </citation>
    <scope>NUCLEOTIDE SEQUENCE</scope>
    <source>
        <tissue evidence="2">Whole organism</tissue>
    </source>
</reference>
<evidence type="ECO:0000313" key="2">
    <source>
        <dbReference type="EMBL" id="CDW33083.1"/>
    </source>
</evidence>
<name>A0A0K2U4E2_LEPSM</name>
<evidence type="ECO:0000256" key="1">
    <source>
        <dbReference type="SAM" id="MobiDB-lite"/>
    </source>
</evidence>
<accession>A0A0K2U4E2</accession>
<sequence length="51" mass="5747">MVIRNIPSDSLTFDSPTNQSSEKRGFLDSIRPSLPLLPLCLLHVLLHHSYS</sequence>
<protein>
    <submittedName>
        <fullName evidence="2">Uncharacterized protein</fullName>
    </submittedName>
</protein>